<dbReference type="EMBL" id="LK996017">
    <property type="protein sequence ID" value="CDX04045.1"/>
    <property type="molecule type" value="Genomic_DNA"/>
</dbReference>
<dbReference type="PATRIC" id="fig|49338.4.peg.4477"/>
<evidence type="ECO:0000256" key="1">
    <source>
        <dbReference type="SAM" id="SignalP"/>
    </source>
</evidence>
<dbReference type="RefSeq" id="WP_011461426.1">
    <property type="nucleotide sequence ID" value="NZ_JAYFNZ010000019.1"/>
</dbReference>
<organism evidence="2">
    <name type="scientific">Desulfitobacterium hafniense</name>
    <name type="common">Desulfitobacterium frappieri</name>
    <dbReference type="NCBI Taxonomy" id="49338"/>
    <lineage>
        <taxon>Bacteria</taxon>
        <taxon>Bacillati</taxon>
        <taxon>Bacillota</taxon>
        <taxon>Clostridia</taxon>
        <taxon>Eubacteriales</taxon>
        <taxon>Desulfitobacteriaceae</taxon>
        <taxon>Desulfitobacterium</taxon>
    </lineage>
</organism>
<keyword evidence="1" id="KW-0732">Signal</keyword>
<sequence length="414" mass="44057">MRLMTRRSTKGVFTALLLVMMLLLTAVPAFALDAPTSSTPFSTPSEVTSITIGGKAVVYEADDNGSAKFIRAVLNPGSTEYDLKHATVVVNLVNSGTAVSSSTPGLTFSGSGTTTRTATNVDLVNKAYNVTIGSNSYILAAGLPDGSVGIAALDPLAVDVTFSGQSAAANVYGFNEQNPYMGNPYYTDGWTFVNYFIKDALSSTPADRSDVAGTVTTSATIAGDATQISGSSYSFDLSQAVPSITASAGGDVRLYRLFVSDPATVEVDYLFDFTELGEDIYNEDFPYYEGNGPELRAKADQILTAINEYTGGQPITVASGTTVMDVLLDFTDWANGDNPLSIDYFPYPTINSGTYLSRLNGLGEFDGGSLSGWMYTDVPYTLNCSVPWVGAADYALTADGTITWFYTTDYFNHF</sequence>
<accession>A0A098B6P1</accession>
<gene>
    <name evidence="2" type="ORF">DPCES_4159</name>
</gene>
<evidence type="ECO:0000313" key="2">
    <source>
        <dbReference type="EMBL" id="CDX04045.1"/>
    </source>
</evidence>
<feature type="signal peptide" evidence="1">
    <location>
        <begin position="1"/>
        <end position="31"/>
    </location>
</feature>
<dbReference type="AlphaFoldDB" id="A0A098B6P1"/>
<protein>
    <submittedName>
        <fullName evidence="2">Uncharacterized protein</fullName>
    </submittedName>
</protein>
<proteinExistence type="predicted"/>
<reference evidence="2" key="1">
    <citation type="submission" date="2014-07" db="EMBL/GenBank/DDBJ databases">
        <authorList>
            <person name="Hornung V.Bastian."/>
        </authorList>
    </citation>
    <scope>NUCLEOTIDE SEQUENCE</scope>
    <source>
        <strain evidence="2">PCE-S</strain>
    </source>
</reference>
<name>A0A098B6P1_DESHA</name>
<feature type="chain" id="PRO_5001932799" evidence="1">
    <location>
        <begin position="32"/>
        <end position="414"/>
    </location>
</feature>